<evidence type="ECO:0000256" key="1">
    <source>
        <dbReference type="ARBA" id="ARBA00022676"/>
    </source>
</evidence>
<dbReference type="EMBL" id="SOHA01000012">
    <property type="protein sequence ID" value="TFD31726.1"/>
    <property type="molecule type" value="Genomic_DNA"/>
</dbReference>
<dbReference type="CDD" id="cd03801">
    <property type="entry name" value="GT4_PimA-like"/>
    <property type="match status" value="1"/>
</dbReference>
<dbReference type="GO" id="GO:0016757">
    <property type="term" value="F:glycosyltransferase activity"/>
    <property type="evidence" value="ECO:0007669"/>
    <property type="project" value="UniProtKB-KW"/>
</dbReference>
<dbReference type="SUPFAM" id="SSF53756">
    <property type="entry name" value="UDP-Glycosyltransferase/glycogen phosphorylase"/>
    <property type="match status" value="1"/>
</dbReference>
<evidence type="ECO:0000313" key="4">
    <source>
        <dbReference type="EMBL" id="TFD31726.1"/>
    </source>
</evidence>
<keyword evidence="2 4" id="KW-0808">Transferase</keyword>
<reference evidence="4 5" key="1">
    <citation type="submission" date="2019-03" db="EMBL/GenBank/DDBJ databases">
        <title>Genomics of glacier-inhabiting Cryobacterium strains.</title>
        <authorList>
            <person name="Liu Q."/>
            <person name="Xin Y.-H."/>
        </authorList>
    </citation>
    <scope>NUCLEOTIDE SEQUENCE [LARGE SCALE GENOMIC DNA]</scope>
    <source>
        <strain evidence="4 5">TMT1-51</strain>
    </source>
</reference>
<keyword evidence="1" id="KW-0328">Glycosyltransferase</keyword>
<dbReference type="AlphaFoldDB" id="A0A4Y8JWA3"/>
<evidence type="ECO:0000256" key="2">
    <source>
        <dbReference type="ARBA" id="ARBA00022679"/>
    </source>
</evidence>
<evidence type="ECO:0000313" key="5">
    <source>
        <dbReference type="Proteomes" id="UP000297472"/>
    </source>
</evidence>
<dbReference type="PANTHER" id="PTHR12526">
    <property type="entry name" value="GLYCOSYLTRANSFERASE"/>
    <property type="match status" value="1"/>
</dbReference>
<proteinExistence type="predicted"/>
<protein>
    <submittedName>
        <fullName evidence="4">Glycosyltransferase</fullName>
    </submittedName>
</protein>
<dbReference type="InterPro" id="IPR001296">
    <property type="entry name" value="Glyco_trans_1"/>
</dbReference>
<evidence type="ECO:0000259" key="3">
    <source>
        <dbReference type="Pfam" id="PF00534"/>
    </source>
</evidence>
<organism evidence="4 5">
    <name type="scientific">Cryobacterium cryoconiti</name>
    <dbReference type="NCBI Taxonomy" id="1259239"/>
    <lineage>
        <taxon>Bacteria</taxon>
        <taxon>Bacillati</taxon>
        <taxon>Actinomycetota</taxon>
        <taxon>Actinomycetes</taxon>
        <taxon>Micrococcales</taxon>
        <taxon>Microbacteriaceae</taxon>
        <taxon>Cryobacterium</taxon>
    </lineage>
</organism>
<comment type="caution">
    <text evidence="4">The sequence shown here is derived from an EMBL/GenBank/DDBJ whole genome shotgun (WGS) entry which is preliminary data.</text>
</comment>
<accession>A0A4Y8JWA3</accession>
<keyword evidence="5" id="KW-1185">Reference proteome</keyword>
<dbReference type="OrthoDB" id="506201at2"/>
<sequence length="399" mass="43153">MTGTTDGTGERSVERVAWVSGAYGYNGELVYFQDIFAEFLRRFPNGIIPVAKDFPVGRYPGLALSPILAFHRLGRTRRNVGDITYIGVRRLPTAATWVRLIRLRADVFILIEFSPTSLVGFLIARATRRRIVLLIESDPSYRGAPSGRLSLAIKKFVAERVDAVLVSNEIGANFVRDTLRVSEAKTVVGPYLTSCPAPLTEGAPAERPPGVVRILFLNSLTARKGLAELIQALAAVAGARTRWVLDVVGTGIELEAIRRQVDALGLGDNVVFHGRVAYTGIGPFYSSADLVVCPTLADYRSLGGFEAVNAGKPVLVSCYDGAHQEILRYAPAARLIDPRDTASFTSVLEQFILDEPALEAARRAAGSPPEQFSMTSVGGNLQSAVLLALRTKTLIGAQR</sequence>
<feature type="domain" description="Glycosyl transferase family 1" evidence="3">
    <location>
        <begin position="213"/>
        <end position="364"/>
    </location>
</feature>
<dbReference type="RefSeq" id="WP_134423977.1">
    <property type="nucleotide sequence ID" value="NZ_SOHA01000012.1"/>
</dbReference>
<gene>
    <name evidence="4" type="ORF">E3T49_05565</name>
</gene>
<dbReference type="Proteomes" id="UP000297472">
    <property type="component" value="Unassembled WGS sequence"/>
</dbReference>
<name>A0A4Y8JWA3_9MICO</name>
<dbReference type="PANTHER" id="PTHR12526:SF510">
    <property type="entry name" value="D-INOSITOL 3-PHOSPHATE GLYCOSYLTRANSFERASE"/>
    <property type="match status" value="1"/>
</dbReference>
<dbReference type="Gene3D" id="3.40.50.2000">
    <property type="entry name" value="Glycogen Phosphorylase B"/>
    <property type="match status" value="2"/>
</dbReference>
<dbReference type="Pfam" id="PF00534">
    <property type="entry name" value="Glycos_transf_1"/>
    <property type="match status" value="1"/>
</dbReference>